<keyword evidence="5" id="KW-0472">Membrane</keyword>
<dbReference type="Proteomes" id="UP000694865">
    <property type="component" value="Unplaced"/>
</dbReference>
<name>A0ABM0GZN4_SACKO</name>
<keyword evidence="7" id="KW-1185">Reference proteome</keyword>
<accession>A0ABM0GZN4</accession>
<dbReference type="InterPro" id="IPR051292">
    <property type="entry name" value="Xyl/GlcA_transferase"/>
</dbReference>
<keyword evidence="4" id="KW-1133">Transmembrane helix</keyword>
<evidence type="ECO:0000313" key="7">
    <source>
        <dbReference type="Proteomes" id="UP000694865"/>
    </source>
</evidence>
<dbReference type="PANTHER" id="PTHR12270:SF25">
    <property type="entry name" value="GLYCOSYLTRANSFERASE-LIKE PROTEIN LARGE"/>
    <property type="match status" value="1"/>
</dbReference>
<keyword evidence="6" id="KW-0325">Glycoprotein</keyword>
<sequence>MNVVGKATAILYSAALLVQLIVLLAMLQGHEVIENEEIKYNIPLISYYNDPCEYVNILMYVSSYTEVRQFASLVKSITAHSKSSLYFHVISADEKIRSVVSTLMKTWLLPSVAYTCYSVDDFLDRSRDLWATPIDKVIVLDLNVIFIRDISELWDEFRQFGDNNCFATIEPSIERFDQTGNVVLIEIETLSRFADQTAFWENILQSNEQSSFTTKIMKAIETQPGERLKLLACKFNVDVNSHIQQCVSDISDIVSFNMVHVTEKSLNENDALFVHHFNSIYDSIVEGDGNLLRNRMVKCPVSLTPKNKTKCSFVTDREQLVLRSHMFYLGENITSPDDDFSISMAMQTDFSRFVQMIDKISVYWTCPMSITIYATDEEARQLLKFRRISSTLSQRKDISIHISYVEREFEDYPVNHLRNVAQEGATTQYIFITEIDYFYSLDICQNLQNLVSMIEDRERTMDKKAIVVPAFESNRLSDRMIPETKEEIVDKYLNEEYHYFHHTIYPGGHKPTNYERWIDSSEEYRVRWNRGYEPYLVLKRKHSPEFPKIFSGRGYNKGSHVMRLVAQGYELVVSPDTFMVHMPHWVSDSRRLYLTNLQYQRCLSWAKVRFDQQLYSSHNITERDMRRGGF</sequence>
<dbReference type="Pfam" id="PF13896">
    <property type="entry name" value="Glyco_transf_49"/>
    <property type="match status" value="1"/>
</dbReference>
<dbReference type="GeneID" id="100376901"/>
<evidence type="ECO:0000256" key="4">
    <source>
        <dbReference type="ARBA" id="ARBA00022989"/>
    </source>
</evidence>
<evidence type="ECO:0000256" key="6">
    <source>
        <dbReference type="ARBA" id="ARBA00023180"/>
    </source>
</evidence>
<gene>
    <name evidence="8" type="primary">LOC100376901</name>
</gene>
<evidence type="ECO:0000256" key="1">
    <source>
        <dbReference type="ARBA" id="ARBA00004606"/>
    </source>
</evidence>
<evidence type="ECO:0000256" key="5">
    <source>
        <dbReference type="ARBA" id="ARBA00023136"/>
    </source>
</evidence>
<dbReference type="PANTHER" id="PTHR12270">
    <property type="entry name" value="GLYCOSYLTRANSFERASE-RELATED"/>
    <property type="match status" value="1"/>
</dbReference>
<dbReference type="Gene3D" id="3.90.550.10">
    <property type="entry name" value="Spore Coat Polysaccharide Biosynthesis Protein SpsA, Chain A"/>
    <property type="match status" value="1"/>
</dbReference>
<keyword evidence="3" id="KW-0735">Signal-anchor</keyword>
<keyword evidence="2" id="KW-0812">Transmembrane</keyword>
<protein>
    <submittedName>
        <fullName evidence="8">Glycosyltransferase-like protein LARGE2-like</fullName>
    </submittedName>
</protein>
<comment type="subcellular location">
    <subcellularLocation>
        <location evidence="1">Membrane</location>
        <topology evidence="1">Single-pass type II membrane protein</topology>
    </subcellularLocation>
</comment>
<evidence type="ECO:0000313" key="8">
    <source>
        <dbReference type="RefSeq" id="XP_002740957.1"/>
    </source>
</evidence>
<evidence type="ECO:0000256" key="3">
    <source>
        <dbReference type="ARBA" id="ARBA00022968"/>
    </source>
</evidence>
<dbReference type="RefSeq" id="XP_002740957.1">
    <property type="nucleotide sequence ID" value="XM_002740911.1"/>
</dbReference>
<dbReference type="InterPro" id="IPR029044">
    <property type="entry name" value="Nucleotide-diphossugar_trans"/>
</dbReference>
<reference evidence="8" key="1">
    <citation type="submission" date="2025-08" db="UniProtKB">
        <authorList>
            <consortium name="RefSeq"/>
        </authorList>
    </citation>
    <scope>IDENTIFICATION</scope>
    <source>
        <tissue evidence="8">Testes</tissue>
    </source>
</reference>
<dbReference type="SUPFAM" id="SSF53448">
    <property type="entry name" value="Nucleotide-diphospho-sugar transferases"/>
    <property type="match status" value="1"/>
</dbReference>
<organism evidence="7 8">
    <name type="scientific">Saccoglossus kowalevskii</name>
    <name type="common">Acorn worm</name>
    <dbReference type="NCBI Taxonomy" id="10224"/>
    <lineage>
        <taxon>Eukaryota</taxon>
        <taxon>Metazoa</taxon>
        <taxon>Hemichordata</taxon>
        <taxon>Enteropneusta</taxon>
        <taxon>Harrimaniidae</taxon>
        <taxon>Saccoglossus</taxon>
    </lineage>
</organism>
<evidence type="ECO:0000256" key="2">
    <source>
        <dbReference type="ARBA" id="ARBA00022692"/>
    </source>
</evidence>
<proteinExistence type="predicted"/>